<accession>E4X376</accession>
<feature type="compositionally biased region" description="Basic and acidic residues" evidence="1">
    <location>
        <begin position="140"/>
        <end position="152"/>
    </location>
</feature>
<feature type="compositionally biased region" description="Basic and acidic residues" evidence="1">
    <location>
        <begin position="1"/>
        <end position="11"/>
    </location>
</feature>
<feature type="compositionally biased region" description="Polar residues" evidence="1">
    <location>
        <begin position="16"/>
        <end position="32"/>
    </location>
</feature>
<sequence length="431" mass="48976">MLDKWETKLAQKPEAVTSSNINNARESLSELQTLEARRKQIEEKMSQKQSSPPAEIKPAISLGYSSSLRDKRTALEQNINRSASGRSIRQESLSAEDREEALTRSRSARLMWDTKTKIQRRRADSSSDDEVLYTDNTRGQLKEEETKRERPPVRNMTLDEDALLAEVDLSESQAHAIIKDLDLTVDDVTSGNQQSEEDNDPEIERDSQPESRSEKDEIEDNSEDLGGHEIIIDESLSEEDENEDVNAYADQLETPDELKLRHESTPSELADYDEVKLNTPMNSTMRVPVSLPEDSLDKEQAEEFVFQKEVEQTVFQKEVEEEKETDPESVYLSAQEEQENEQFLSLGDEHESSKSENEEDQKRSSSPDESAEPDLSKIVVSEDEDDDFPEPCPDPTPAADTVQEPNQIEITNNEIPQLPESSEINESNNNR</sequence>
<reference evidence="2" key="1">
    <citation type="journal article" date="2010" name="Science">
        <title>Plasticity of animal genome architecture unmasked by rapid evolution of a pelagic tunicate.</title>
        <authorList>
            <person name="Denoeud F."/>
            <person name="Henriet S."/>
            <person name="Mungpakdee S."/>
            <person name="Aury J.M."/>
            <person name="Da Silva C."/>
            <person name="Brinkmann H."/>
            <person name="Mikhaleva J."/>
            <person name="Olsen L.C."/>
            <person name="Jubin C."/>
            <person name="Canestro C."/>
            <person name="Bouquet J.M."/>
            <person name="Danks G."/>
            <person name="Poulain J."/>
            <person name="Campsteijn C."/>
            <person name="Adamski M."/>
            <person name="Cross I."/>
            <person name="Yadetie F."/>
            <person name="Muffato M."/>
            <person name="Louis A."/>
            <person name="Butcher S."/>
            <person name="Tsagkogeorga G."/>
            <person name="Konrad A."/>
            <person name="Singh S."/>
            <person name="Jensen M.F."/>
            <person name="Cong E.H."/>
            <person name="Eikeseth-Otteraa H."/>
            <person name="Noel B."/>
            <person name="Anthouard V."/>
            <person name="Porcel B.M."/>
            <person name="Kachouri-Lafond R."/>
            <person name="Nishino A."/>
            <person name="Ugolini M."/>
            <person name="Chourrout P."/>
            <person name="Nishida H."/>
            <person name="Aasland R."/>
            <person name="Huzurbazar S."/>
            <person name="Westhof E."/>
            <person name="Delsuc F."/>
            <person name="Lehrach H."/>
            <person name="Reinhardt R."/>
            <person name="Weissenbach J."/>
            <person name="Roy S.W."/>
            <person name="Artiguenave F."/>
            <person name="Postlethwait J.H."/>
            <person name="Manak J.R."/>
            <person name="Thompson E.M."/>
            <person name="Jaillon O."/>
            <person name="Du Pasquier L."/>
            <person name="Boudinot P."/>
            <person name="Liberles D.A."/>
            <person name="Volff J.N."/>
            <person name="Philippe H."/>
            <person name="Lenhard B."/>
            <person name="Roest Crollius H."/>
            <person name="Wincker P."/>
            <person name="Chourrout D."/>
        </authorList>
    </citation>
    <scope>NUCLEOTIDE SEQUENCE [LARGE SCALE GENOMIC DNA]</scope>
</reference>
<feature type="compositionally biased region" description="Basic and acidic residues" evidence="1">
    <location>
        <begin position="347"/>
        <end position="366"/>
    </location>
</feature>
<evidence type="ECO:0000256" key="1">
    <source>
        <dbReference type="SAM" id="MobiDB-lite"/>
    </source>
</evidence>
<feature type="compositionally biased region" description="Polar residues" evidence="1">
    <location>
        <begin position="403"/>
        <end position="415"/>
    </location>
</feature>
<dbReference type="EMBL" id="FN653023">
    <property type="protein sequence ID" value="CBY18080.1"/>
    <property type="molecule type" value="Genomic_DNA"/>
</dbReference>
<feature type="compositionally biased region" description="Polar residues" evidence="1">
    <location>
        <begin position="75"/>
        <end position="93"/>
    </location>
</feature>
<feature type="region of interest" description="Disordered" evidence="1">
    <location>
        <begin position="316"/>
        <end position="431"/>
    </location>
</feature>
<feature type="compositionally biased region" description="Acidic residues" evidence="1">
    <location>
        <begin position="235"/>
        <end position="244"/>
    </location>
</feature>
<protein>
    <submittedName>
        <fullName evidence="2">Uncharacterized protein</fullName>
    </submittedName>
</protein>
<feature type="region of interest" description="Disordered" evidence="1">
    <location>
        <begin position="180"/>
        <end position="288"/>
    </location>
</feature>
<evidence type="ECO:0000313" key="3">
    <source>
        <dbReference type="Proteomes" id="UP000001307"/>
    </source>
</evidence>
<name>E4X376_OIKDI</name>
<organism evidence="2">
    <name type="scientific">Oikopleura dioica</name>
    <name type="common">Tunicate</name>
    <dbReference type="NCBI Taxonomy" id="34765"/>
    <lineage>
        <taxon>Eukaryota</taxon>
        <taxon>Metazoa</taxon>
        <taxon>Chordata</taxon>
        <taxon>Tunicata</taxon>
        <taxon>Appendicularia</taxon>
        <taxon>Copelata</taxon>
        <taxon>Oikopleuridae</taxon>
        <taxon>Oikopleura</taxon>
    </lineage>
</organism>
<feature type="compositionally biased region" description="Basic and acidic residues" evidence="1">
    <location>
        <begin position="256"/>
        <end position="265"/>
    </location>
</feature>
<gene>
    <name evidence="2" type="ORF">GSOID_T00017715001</name>
</gene>
<keyword evidence="3" id="KW-1185">Reference proteome</keyword>
<dbReference type="InParanoid" id="E4X376"/>
<proteinExistence type="predicted"/>
<feature type="region of interest" description="Disordered" evidence="1">
    <location>
        <begin position="1"/>
        <end position="103"/>
    </location>
</feature>
<dbReference type="AlphaFoldDB" id="E4X376"/>
<feature type="compositionally biased region" description="Low complexity" evidence="1">
    <location>
        <begin position="420"/>
        <end position="431"/>
    </location>
</feature>
<evidence type="ECO:0000313" key="2">
    <source>
        <dbReference type="EMBL" id="CBY18080.1"/>
    </source>
</evidence>
<feature type="compositionally biased region" description="Basic and acidic residues" evidence="1">
    <location>
        <begin position="202"/>
        <end position="215"/>
    </location>
</feature>
<feature type="region of interest" description="Disordered" evidence="1">
    <location>
        <begin position="118"/>
        <end position="155"/>
    </location>
</feature>
<dbReference type="Proteomes" id="UP000001307">
    <property type="component" value="Unassembled WGS sequence"/>
</dbReference>
<feature type="compositionally biased region" description="Basic and acidic residues" evidence="1">
    <location>
        <begin position="35"/>
        <end position="46"/>
    </location>
</feature>